<dbReference type="Proteomes" id="UP000248057">
    <property type="component" value="Unassembled WGS sequence"/>
</dbReference>
<sequence length="71" mass="8164">MYRKWKASRSGWPSLFICLRADILPDGAAIFGETLSFGFCHLAVTVSRYVWGYGAILLRYFFLLKKCPLKL</sequence>
<name>A0A2V3YDG2_9FIRM</name>
<proteinExistence type="predicted"/>
<reference evidence="1 2" key="1">
    <citation type="submission" date="2018-05" db="EMBL/GenBank/DDBJ databases">
        <title>Genomic Encyclopedia of Type Strains, Phase IV (KMG-IV): sequencing the most valuable type-strain genomes for metagenomic binning, comparative biology and taxonomic classification.</title>
        <authorList>
            <person name="Goeker M."/>
        </authorList>
    </citation>
    <scope>NUCLEOTIDE SEQUENCE [LARGE SCALE GENOMIC DNA]</scope>
    <source>
        <strain evidence="1 2">DSM 24995</strain>
    </source>
</reference>
<dbReference type="EMBL" id="QJKD01000003">
    <property type="protein sequence ID" value="PXX55249.1"/>
    <property type="molecule type" value="Genomic_DNA"/>
</dbReference>
<evidence type="ECO:0000313" key="2">
    <source>
        <dbReference type="Proteomes" id="UP000248057"/>
    </source>
</evidence>
<protein>
    <submittedName>
        <fullName evidence="1">Uncharacterized protein</fullName>
    </submittedName>
</protein>
<comment type="caution">
    <text evidence="1">The sequence shown here is derived from an EMBL/GenBank/DDBJ whole genome shotgun (WGS) entry which is preliminary data.</text>
</comment>
<gene>
    <name evidence="1" type="ORF">DFR60_103305</name>
</gene>
<keyword evidence="2" id="KW-1185">Reference proteome</keyword>
<evidence type="ECO:0000313" key="1">
    <source>
        <dbReference type="EMBL" id="PXX55249.1"/>
    </source>
</evidence>
<dbReference type="AlphaFoldDB" id="A0A2V3YDG2"/>
<organism evidence="1 2">
    <name type="scientific">Hungatella effluvii</name>
    <dbReference type="NCBI Taxonomy" id="1096246"/>
    <lineage>
        <taxon>Bacteria</taxon>
        <taxon>Bacillati</taxon>
        <taxon>Bacillota</taxon>
        <taxon>Clostridia</taxon>
        <taxon>Lachnospirales</taxon>
        <taxon>Lachnospiraceae</taxon>
        <taxon>Hungatella</taxon>
    </lineage>
</organism>
<accession>A0A2V3YDG2</accession>